<gene>
    <name evidence="2" type="ORF">RRG08_045361</name>
</gene>
<keyword evidence="3" id="KW-1185">Reference proteome</keyword>
<sequence>MHYRARSQGLIRPVLDPLGCSLFEIQDITEDGSQAVKAFWLAFFQIPVSPFLFLFHLLQFTSFSHSSFYL</sequence>
<evidence type="ECO:0000313" key="2">
    <source>
        <dbReference type="EMBL" id="KAK3739132.1"/>
    </source>
</evidence>
<dbReference type="Proteomes" id="UP001283361">
    <property type="component" value="Unassembled WGS sequence"/>
</dbReference>
<proteinExistence type="predicted"/>
<dbReference type="AlphaFoldDB" id="A0AAE0YAS8"/>
<comment type="caution">
    <text evidence="2">The sequence shown here is derived from an EMBL/GenBank/DDBJ whole genome shotgun (WGS) entry which is preliminary data.</text>
</comment>
<keyword evidence="1" id="KW-1133">Transmembrane helix</keyword>
<evidence type="ECO:0000313" key="3">
    <source>
        <dbReference type="Proteomes" id="UP001283361"/>
    </source>
</evidence>
<organism evidence="2 3">
    <name type="scientific">Elysia crispata</name>
    <name type="common">lettuce slug</name>
    <dbReference type="NCBI Taxonomy" id="231223"/>
    <lineage>
        <taxon>Eukaryota</taxon>
        <taxon>Metazoa</taxon>
        <taxon>Spiralia</taxon>
        <taxon>Lophotrochozoa</taxon>
        <taxon>Mollusca</taxon>
        <taxon>Gastropoda</taxon>
        <taxon>Heterobranchia</taxon>
        <taxon>Euthyneura</taxon>
        <taxon>Panpulmonata</taxon>
        <taxon>Sacoglossa</taxon>
        <taxon>Placobranchoidea</taxon>
        <taxon>Plakobranchidae</taxon>
        <taxon>Elysia</taxon>
    </lineage>
</organism>
<feature type="transmembrane region" description="Helical" evidence="1">
    <location>
        <begin position="38"/>
        <end position="58"/>
    </location>
</feature>
<protein>
    <submittedName>
        <fullName evidence="2">Uncharacterized protein</fullName>
    </submittedName>
</protein>
<reference evidence="2" key="1">
    <citation type="journal article" date="2023" name="G3 (Bethesda)">
        <title>A reference genome for the long-term kleptoplast-retaining sea slug Elysia crispata morphotype clarki.</title>
        <authorList>
            <person name="Eastman K.E."/>
            <person name="Pendleton A.L."/>
            <person name="Shaikh M.A."/>
            <person name="Suttiyut T."/>
            <person name="Ogas R."/>
            <person name="Tomko P."/>
            <person name="Gavelis G."/>
            <person name="Widhalm J.R."/>
            <person name="Wisecaver J.H."/>
        </authorList>
    </citation>
    <scope>NUCLEOTIDE SEQUENCE</scope>
    <source>
        <strain evidence="2">ECLA1</strain>
    </source>
</reference>
<dbReference type="EMBL" id="JAWDGP010006549">
    <property type="protein sequence ID" value="KAK3739132.1"/>
    <property type="molecule type" value="Genomic_DNA"/>
</dbReference>
<accession>A0AAE0YAS8</accession>
<evidence type="ECO:0000256" key="1">
    <source>
        <dbReference type="SAM" id="Phobius"/>
    </source>
</evidence>
<keyword evidence="1" id="KW-0472">Membrane</keyword>
<keyword evidence="1" id="KW-0812">Transmembrane</keyword>
<name>A0AAE0YAS8_9GAST</name>